<feature type="binding site" evidence="11">
    <location>
        <begin position="14"/>
        <end position="19"/>
    </location>
    <ligand>
        <name>ATP</name>
        <dbReference type="ChEBI" id="CHEBI:30616"/>
    </ligand>
</feature>
<comment type="caution">
    <text evidence="12">The sequence shown here is derived from an EMBL/GenBank/DDBJ whole genome shotgun (WGS) entry which is preliminary data.</text>
</comment>
<keyword evidence="13" id="KW-1185">Reference proteome</keyword>
<dbReference type="GO" id="GO:0009073">
    <property type="term" value="P:aromatic amino acid family biosynthetic process"/>
    <property type="evidence" value="ECO:0007669"/>
    <property type="project" value="UniProtKB-KW"/>
</dbReference>
<keyword evidence="4 11" id="KW-0028">Amino-acid biosynthesis</keyword>
<dbReference type="CDD" id="cd00464">
    <property type="entry name" value="SK"/>
    <property type="match status" value="1"/>
</dbReference>
<evidence type="ECO:0000256" key="3">
    <source>
        <dbReference type="ARBA" id="ARBA00012154"/>
    </source>
</evidence>
<dbReference type="GO" id="GO:0004765">
    <property type="term" value="F:shikimate kinase activity"/>
    <property type="evidence" value="ECO:0007669"/>
    <property type="project" value="UniProtKB-UniRule"/>
</dbReference>
<evidence type="ECO:0000256" key="4">
    <source>
        <dbReference type="ARBA" id="ARBA00022605"/>
    </source>
</evidence>
<comment type="similarity">
    <text evidence="2 11">Belongs to the shikimate kinase family.</text>
</comment>
<dbReference type="PRINTS" id="PR01100">
    <property type="entry name" value="SHIKIMTKNASE"/>
</dbReference>
<reference evidence="12 13" key="1">
    <citation type="submission" date="2019-03" db="EMBL/GenBank/DDBJ databases">
        <title>Genomic Encyclopedia of Type Strains, Phase IV (KMG-IV): sequencing the most valuable type-strain genomes for metagenomic binning, comparative biology and taxonomic classification.</title>
        <authorList>
            <person name="Goeker M."/>
        </authorList>
    </citation>
    <scope>NUCLEOTIDE SEQUENCE [LARGE SCALE GENOMIC DNA]</scope>
    <source>
        <strain evidence="12 13">DSM 19610</strain>
    </source>
</reference>
<dbReference type="InterPro" id="IPR023000">
    <property type="entry name" value="Shikimate_kinase_CS"/>
</dbReference>
<feature type="binding site" evidence="11">
    <location>
        <position position="82"/>
    </location>
    <ligand>
        <name>substrate</name>
    </ligand>
</feature>
<evidence type="ECO:0000256" key="11">
    <source>
        <dbReference type="HAMAP-Rule" id="MF_00109"/>
    </source>
</evidence>
<feature type="binding site" evidence="11">
    <location>
        <position position="18"/>
    </location>
    <ligand>
        <name>Mg(2+)</name>
        <dbReference type="ChEBI" id="CHEBI:18420"/>
    </ligand>
</feature>
<evidence type="ECO:0000256" key="10">
    <source>
        <dbReference type="ARBA" id="ARBA00048567"/>
    </source>
</evidence>
<comment type="subcellular location">
    <subcellularLocation>
        <location evidence="11">Cytoplasm</location>
    </subcellularLocation>
</comment>
<evidence type="ECO:0000256" key="1">
    <source>
        <dbReference type="ARBA" id="ARBA00004842"/>
    </source>
</evidence>
<feature type="binding site" evidence="11">
    <location>
        <position position="60"/>
    </location>
    <ligand>
        <name>substrate</name>
    </ligand>
</feature>
<keyword evidence="5 11" id="KW-0808">Transferase</keyword>
<keyword evidence="11" id="KW-0460">Magnesium</keyword>
<organism evidence="12 13">
    <name type="scientific">Thiogranum longum</name>
    <dbReference type="NCBI Taxonomy" id="1537524"/>
    <lineage>
        <taxon>Bacteria</taxon>
        <taxon>Pseudomonadati</taxon>
        <taxon>Pseudomonadota</taxon>
        <taxon>Gammaproteobacteria</taxon>
        <taxon>Chromatiales</taxon>
        <taxon>Ectothiorhodospiraceae</taxon>
        <taxon>Thiogranum</taxon>
    </lineage>
</organism>
<sequence>MKMSGSFFLVGPMGAGKSTIGRKLARTLNLQFIDSDREIEARTGVDIPLIFELEGESGFRKREQEAIDELSAKPGIVLATGGGAVLDAQNRKHLASRGNVIYLQTSVDQQLQRTAHDRNRPLLQTDNPREKLEQLLAERDPLYREIADFVIETDGCKVRDVVQKITHFVEENRSPPYP</sequence>
<dbReference type="HAMAP" id="MF_00109">
    <property type="entry name" value="Shikimate_kinase"/>
    <property type="match status" value="1"/>
</dbReference>
<comment type="function">
    <text evidence="11">Catalyzes the specific phosphorylation of the 3-hydroxyl group of shikimic acid using ATP as a cosubstrate.</text>
</comment>
<protein>
    <recommendedName>
        <fullName evidence="3 11">Shikimate kinase</fullName>
        <shortName evidence="11">SK</shortName>
        <ecNumber evidence="3 11">2.7.1.71</ecNumber>
    </recommendedName>
</protein>
<evidence type="ECO:0000256" key="9">
    <source>
        <dbReference type="ARBA" id="ARBA00023141"/>
    </source>
</evidence>
<keyword evidence="11" id="KW-0963">Cytoplasm</keyword>
<keyword evidence="8 11" id="KW-0067">ATP-binding</keyword>
<dbReference type="InterPro" id="IPR031322">
    <property type="entry name" value="Shikimate/glucono_kinase"/>
</dbReference>
<dbReference type="GO" id="GO:0008652">
    <property type="term" value="P:amino acid biosynthetic process"/>
    <property type="evidence" value="ECO:0007669"/>
    <property type="project" value="UniProtKB-KW"/>
</dbReference>
<proteinExistence type="inferred from homology"/>
<comment type="caution">
    <text evidence="11">Lacks conserved residue(s) required for the propagation of feature annotation.</text>
</comment>
<comment type="cofactor">
    <cofactor evidence="11">
        <name>Mg(2+)</name>
        <dbReference type="ChEBI" id="CHEBI:18420"/>
    </cofactor>
    <text evidence="11">Binds 1 Mg(2+) ion per subunit.</text>
</comment>
<accession>A0A4R1H970</accession>
<evidence type="ECO:0000256" key="5">
    <source>
        <dbReference type="ARBA" id="ARBA00022679"/>
    </source>
</evidence>
<dbReference type="GO" id="GO:0005829">
    <property type="term" value="C:cytosol"/>
    <property type="evidence" value="ECO:0007669"/>
    <property type="project" value="TreeGrafter"/>
</dbReference>
<dbReference type="InterPro" id="IPR027417">
    <property type="entry name" value="P-loop_NTPase"/>
</dbReference>
<comment type="catalytic activity">
    <reaction evidence="10 11">
        <text>shikimate + ATP = 3-phosphoshikimate + ADP + H(+)</text>
        <dbReference type="Rhea" id="RHEA:13121"/>
        <dbReference type="ChEBI" id="CHEBI:15378"/>
        <dbReference type="ChEBI" id="CHEBI:30616"/>
        <dbReference type="ChEBI" id="CHEBI:36208"/>
        <dbReference type="ChEBI" id="CHEBI:145989"/>
        <dbReference type="ChEBI" id="CHEBI:456216"/>
        <dbReference type="EC" id="2.7.1.71"/>
    </reaction>
</comment>
<dbReference type="GO" id="GO:0005524">
    <property type="term" value="F:ATP binding"/>
    <property type="evidence" value="ECO:0007669"/>
    <property type="project" value="UniProtKB-UniRule"/>
</dbReference>
<dbReference type="Pfam" id="PF01202">
    <property type="entry name" value="SKI"/>
    <property type="match status" value="1"/>
</dbReference>
<evidence type="ECO:0000256" key="2">
    <source>
        <dbReference type="ARBA" id="ARBA00006997"/>
    </source>
</evidence>
<dbReference type="AlphaFoldDB" id="A0A4R1H970"/>
<comment type="pathway">
    <text evidence="1 11">Metabolic intermediate biosynthesis; chorismate biosynthesis; chorismate from D-erythrose 4-phosphate and phosphoenolpyruvate: step 5/7.</text>
</comment>
<evidence type="ECO:0000313" key="13">
    <source>
        <dbReference type="Proteomes" id="UP000295707"/>
    </source>
</evidence>
<dbReference type="EC" id="2.7.1.71" evidence="3 11"/>
<name>A0A4R1H970_9GAMM</name>
<dbReference type="Proteomes" id="UP000295707">
    <property type="component" value="Unassembled WGS sequence"/>
</dbReference>
<dbReference type="RefSeq" id="WP_132970929.1">
    <property type="nucleotide sequence ID" value="NZ_SMFX01000001.1"/>
</dbReference>
<dbReference type="GO" id="GO:0009423">
    <property type="term" value="P:chorismate biosynthetic process"/>
    <property type="evidence" value="ECO:0007669"/>
    <property type="project" value="UniProtKB-UniRule"/>
</dbReference>
<evidence type="ECO:0000256" key="7">
    <source>
        <dbReference type="ARBA" id="ARBA00022777"/>
    </source>
</evidence>
<evidence type="ECO:0000256" key="8">
    <source>
        <dbReference type="ARBA" id="ARBA00022840"/>
    </source>
</evidence>
<dbReference type="SUPFAM" id="SSF52540">
    <property type="entry name" value="P-loop containing nucleoside triphosphate hydrolases"/>
    <property type="match status" value="1"/>
</dbReference>
<dbReference type="InterPro" id="IPR000623">
    <property type="entry name" value="Shikimate_kinase/TSH1"/>
</dbReference>
<dbReference type="UniPathway" id="UPA00053">
    <property type="reaction ID" value="UER00088"/>
</dbReference>
<keyword evidence="7 11" id="KW-0418">Kinase</keyword>
<comment type="subunit">
    <text evidence="11">Monomer.</text>
</comment>
<evidence type="ECO:0000256" key="6">
    <source>
        <dbReference type="ARBA" id="ARBA00022741"/>
    </source>
</evidence>
<dbReference type="GO" id="GO:0000287">
    <property type="term" value="F:magnesium ion binding"/>
    <property type="evidence" value="ECO:0007669"/>
    <property type="project" value="UniProtKB-UniRule"/>
</dbReference>
<dbReference type="PANTHER" id="PTHR21087:SF16">
    <property type="entry name" value="SHIKIMATE KINASE 1, CHLOROPLASTIC"/>
    <property type="match status" value="1"/>
</dbReference>
<keyword evidence="6 11" id="KW-0547">Nucleotide-binding</keyword>
<keyword evidence="9 11" id="KW-0057">Aromatic amino acid biosynthesis</keyword>
<dbReference type="NCBIfam" id="NF003456">
    <property type="entry name" value="PRK05057.1"/>
    <property type="match status" value="1"/>
</dbReference>
<dbReference type="OrthoDB" id="9800332at2"/>
<feature type="binding site" evidence="11">
    <location>
        <position position="120"/>
    </location>
    <ligand>
        <name>ATP</name>
        <dbReference type="ChEBI" id="CHEBI:30616"/>
    </ligand>
</feature>
<keyword evidence="11" id="KW-0479">Metal-binding</keyword>
<dbReference type="PROSITE" id="PS01128">
    <property type="entry name" value="SHIKIMATE_KINASE"/>
    <property type="match status" value="1"/>
</dbReference>
<gene>
    <name evidence="11" type="primary">aroK</name>
    <name evidence="12" type="ORF">DFR30_0233</name>
</gene>
<evidence type="ECO:0000313" key="12">
    <source>
        <dbReference type="EMBL" id="TCK17013.1"/>
    </source>
</evidence>
<dbReference type="PANTHER" id="PTHR21087">
    <property type="entry name" value="SHIKIMATE KINASE"/>
    <property type="match status" value="1"/>
</dbReference>
<dbReference type="Gene3D" id="3.40.50.300">
    <property type="entry name" value="P-loop containing nucleotide triphosphate hydrolases"/>
    <property type="match status" value="1"/>
</dbReference>
<feature type="binding site" evidence="11">
    <location>
        <position position="139"/>
    </location>
    <ligand>
        <name>substrate</name>
    </ligand>
</feature>
<feature type="binding site" evidence="11">
    <location>
        <position position="36"/>
    </location>
    <ligand>
        <name>substrate</name>
    </ligand>
</feature>
<dbReference type="EMBL" id="SMFX01000001">
    <property type="protein sequence ID" value="TCK17013.1"/>
    <property type="molecule type" value="Genomic_DNA"/>
</dbReference>